<dbReference type="Pfam" id="PF05299">
    <property type="entry name" value="Peptidase_M61"/>
    <property type="match status" value="1"/>
</dbReference>
<dbReference type="InterPro" id="IPR040756">
    <property type="entry name" value="Peptidase_M61_N"/>
</dbReference>
<proteinExistence type="predicted"/>
<evidence type="ECO:0000313" key="3">
    <source>
        <dbReference type="EMBL" id="GGD53401.1"/>
    </source>
</evidence>
<comment type="caution">
    <text evidence="3">The sequence shown here is derived from an EMBL/GenBank/DDBJ whole genome shotgun (WGS) entry which is preliminary data.</text>
</comment>
<dbReference type="InterPro" id="IPR027268">
    <property type="entry name" value="Peptidase_M4/M1_CTD_sf"/>
</dbReference>
<reference evidence="4" key="1">
    <citation type="journal article" date="2019" name="Int. J. Syst. Evol. Microbiol.">
        <title>The Global Catalogue of Microorganisms (GCM) 10K type strain sequencing project: providing services to taxonomists for standard genome sequencing and annotation.</title>
        <authorList>
            <consortium name="The Broad Institute Genomics Platform"/>
            <consortium name="The Broad Institute Genome Sequencing Center for Infectious Disease"/>
            <person name="Wu L."/>
            <person name="Ma J."/>
        </authorList>
    </citation>
    <scope>NUCLEOTIDE SEQUENCE [LARGE SCALE GENOMIC DNA]</scope>
    <source>
        <strain evidence="4">CGMCC 1.12923</strain>
    </source>
</reference>
<evidence type="ECO:0000259" key="1">
    <source>
        <dbReference type="Pfam" id="PF05299"/>
    </source>
</evidence>
<evidence type="ECO:0000259" key="2">
    <source>
        <dbReference type="Pfam" id="PF17899"/>
    </source>
</evidence>
<evidence type="ECO:0000313" key="4">
    <source>
        <dbReference type="Proteomes" id="UP000614272"/>
    </source>
</evidence>
<name>A0ABQ1R3K0_9ALTE</name>
<dbReference type="Gene3D" id="2.60.40.3650">
    <property type="match status" value="1"/>
</dbReference>
<dbReference type="RefSeq" id="WP_099033150.1">
    <property type="nucleotide sequence ID" value="NZ_BMGJ01000002.1"/>
</dbReference>
<protein>
    <submittedName>
        <fullName evidence="3">Peptidase M61</fullName>
    </submittedName>
</protein>
<dbReference type="InterPro" id="IPR007963">
    <property type="entry name" value="Peptidase_M61_catalytic"/>
</dbReference>
<sequence>MSMIHYQLSIDQRHQHLFDVRLAIPAHSSNTLHFSLPAWIPGSYMIRDFAKNIVSITAVDEQGHSLPLQKNDKQSWELHTNGNPVILNYQVYAFDTSIRSAYVDDHRVFFNGTSVFLKIEELDNTPHQLCLIAPADKPQWKVATGLTRSDKTEKYHFGDYHAECYAQLIDCPVEIGSFDVAEFDVYGVRHHLVLSGKHYADMPRICADVEKICQHHIELFEPQSQQAPFTEYWFLTNVLPNGFGGLEHKNSTALLCSTFDLATKSEKGNKTEAYMTFLSLISHEYFHAWNVCRIKPEEFIKPDLGQETYTRQLWAYEGITSYYDDFSLFRCGLINFEQYLKLLQKTLTRVHRGKGQTKQSISDSSFDAWTRFYQQGEDAINNIVSYYTKGSLIALWLDLTLRLHSQGKKSLDDVMRRLWQDHGKTGLGTRDKDLSNVVAELSDHQVAKDLDTLLNQSERLNLSSLLEKFGIQQTQQPAAQDLLSIAGEQQGAYFGVLYRSHAMGLEVTAVLEDSPAESAGIYAKDILLALDELKLDSTSLESLCNTLPPHQPVSMHLFRNQRLVTTEIILLPAPKLIISLSESDPSQSSLWKRKTNATQ</sequence>
<dbReference type="Proteomes" id="UP000614272">
    <property type="component" value="Unassembled WGS sequence"/>
</dbReference>
<feature type="domain" description="Peptidase M61 catalytic" evidence="1">
    <location>
        <begin position="277"/>
        <end position="393"/>
    </location>
</feature>
<keyword evidence="4" id="KW-1185">Reference proteome</keyword>
<dbReference type="Pfam" id="PF17899">
    <property type="entry name" value="Peptidase_M61_N"/>
    <property type="match status" value="1"/>
</dbReference>
<organism evidence="3 4">
    <name type="scientific">Lacimicrobium alkaliphilum</name>
    <dbReference type="NCBI Taxonomy" id="1526571"/>
    <lineage>
        <taxon>Bacteria</taxon>
        <taxon>Pseudomonadati</taxon>
        <taxon>Pseudomonadota</taxon>
        <taxon>Gammaproteobacteria</taxon>
        <taxon>Alteromonadales</taxon>
        <taxon>Alteromonadaceae</taxon>
        <taxon>Lacimicrobium</taxon>
    </lineage>
</organism>
<dbReference type="Gene3D" id="1.10.390.10">
    <property type="entry name" value="Neutral Protease Domain 2"/>
    <property type="match status" value="1"/>
</dbReference>
<dbReference type="Gene3D" id="2.30.42.10">
    <property type="match status" value="1"/>
</dbReference>
<dbReference type="PIRSF" id="PIRSF016493">
    <property type="entry name" value="Glycyl_aminpptds"/>
    <property type="match status" value="1"/>
</dbReference>
<dbReference type="EMBL" id="BMGJ01000002">
    <property type="protein sequence ID" value="GGD53401.1"/>
    <property type="molecule type" value="Genomic_DNA"/>
</dbReference>
<dbReference type="SUPFAM" id="SSF55486">
    <property type="entry name" value="Metalloproteases ('zincins'), catalytic domain"/>
    <property type="match status" value="1"/>
</dbReference>
<dbReference type="InterPro" id="IPR024191">
    <property type="entry name" value="Peptidase_M61"/>
</dbReference>
<accession>A0ABQ1R3K0</accession>
<dbReference type="SUPFAM" id="SSF50156">
    <property type="entry name" value="PDZ domain-like"/>
    <property type="match status" value="1"/>
</dbReference>
<feature type="domain" description="Peptidase M61 N-terminal" evidence="2">
    <location>
        <begin position="5"/>
        <end position="176"/>
    </location>
</feature>
<gene>
    <name evidence="3" type="ORF">GCM10011357_06510</name>
</gene>
<dbReference type="InterPro" id="IPR036034">
    <property type="entry name" value="PDZ_sf"/>
</dbReference>